<organism evidence="2 3">
    <name type="scientific">Pleurotus ostreatus</name>
    <name type="common">Oyster mushroom</name>
    <name type="synonym">White-rot fungus</name>
    <dbReference type="NCBI Taxonomy" id="5322"/>
    <lineage>
        <taxon>Eukaryota</taxon>
        <taxon>Fungi</taxon>
        <taxon>Dikarya</taxon>
        <taxon>Basidiomycota</taxon>
        <taxon>Agaricomycotina</taxon>
        <taxon>Agaricomycetes</taxon>
        <taxon>Agaricomycetidae</taxon>
        <taxon>Agaricales</taxon>
        <taxon>Pleurotineae</taxon>
        <taxon>Pleurotaceae</taxon>
        <taxon>Pleurotus</taxon>
    </lineage>
</organism>
<dbReference type="Proteomes" id="UP000623687">
    <property type="component" value="Unassembled WGS sequence"/>
</dbReference>
<name>A0A8H6ZNF6_PLEOS</name>
<dbReference type="AlphaFoldDB" id="A0A8H6ZNF6"/>
<feature type="region of interest" description="Disordered" evidence="1">
    <location>
        <begin position="318"/>
        <end position="348"/>
    </location>
</feature>
<comment type="caution">
    <text evidence="2">The sequence shown here is derived from an EMBL/GenBank/DDBJ whole genome shotgun (WGS) entry which is preliminary data.</text>
</comment>
<evidence type="ECO:0000256" key="1">
    <source>
        <dbReference type="SAM" id="MobiDB-lite"/>
    </source>
</evidence>
<dbReference type="EMBL" id="JACETU010000007">
    <property type="protein sequence ID" value="KAF7424998.1"/>
    <property type="molecule type" value="Genomic_DNA"/>
</dbReference>
<dbReference type="GeneID" id="59380127"/>
<proteinExistence type="predicted"/>
<feature type="compositionally biased region" description="Polar residues" evidence="1">
    <location>
        <begin position="333"/>
        <end position="342"/>
    </location>
</feature>
<feature type="compositionally biased region" description="Basic and acidic residues" evidence="1">
    <location>
        <begin position="93"/>
        <end position="110"/>
    </location>
</feature>
<sequence>MHVVTHIEHDIPKAWEKKKAPQPWKHPAPEATDDPTPTNPIPKKRVKSQAARLYPSPLLDDHGQAKDVAQQVSNTTKHHEHINHSQTRALNIGKDKYTDHIEDDGDHWQDDIEEESDDEDSLYEDEEDELDDNNDGVRQTDQEQLLLVPTCATAQLLWTRPPSRRSFLMMKIEMAEDDGMEENDDASQAKKAVWQEKIEAEKSFNASKKKTSGSIANLFLTIVEWGLIRKAIRQLVTVYYKHLCRTNEIILSPGIAWDYIPQSYQYMILEVLMTRRGYIYQQKDDGSVDHRKLYQVSILAPGIKAAFFDSDGVDNTVEKPGFSEKPQEPPSNKLYQCSNRGVSSGEAI</sequence>
<feature type="region of interest" description="Disordered" evidence="1">
    <location>
        <begin position="1"/>
        <end position="136"/>
    </location>
</feature>
<reference evidence="2" key="1">
    <citation type="submission" date="2019-07" db="EMBL/GenBank/DDBJ databases">
        <authorList>
            <person name="Palmer J.M."/>
        </authorList>
    </citation>
    <scope>NUCLEOTIDE SEQUENCE</scope>
    <source>
        <strain evidence="2">PC9</strain>
    </source>
</reference>
<feature type="compositionally biased region" description="Basic and acidic residues" evidence="1">
    <location>
        <begin position="1"/>
        <end position="19"/>
    </location>
</feature>
<evidence type="ECO:0000313" key="2">
    <source>
        <dbReference type="EMBL" id="KAF7424998.1"/>
    </source>
</evidence>
<accession>A0A8H6ZNF6</accession>
<gene>
    <name evidence="2" type="ORF">PC9H_010309</name>
</gene>
<protein>
    <submittedName>
        <fullName evidence="2">Uncharacterized protein</fullName>
    </submittedName>
</protein>
<dbReference type="VEuPathDB" id="FungiDB:PC9H_010309"/>
<dbReference type="RefSeq" id="XP_036629192.1">
    <property type="nucleotide sequence ID" value="XM_036779803.1"/>
</dbReference>
<keyword evidence="3" id="KW-1185">Reference proteome</keyword>
<evidence type="ECO:0000313" key="3">
    <source>
        <dbReference type="Proteomes" id="UP000623687"/>
    </source>
</evidence>
<feature type="compositionally biased region" description="Acidic residues" evidence="1">
    <location>
        <begin position="111"/>
        <end position="134"/>
    </location>
</feature>